<keyword evidence="5 8" id="KW-0378">Hydrolase</keyword>
<feature type="domain" description="Protein N-terminal glutamine amidohydrolase alpha beta roll" evidence="9">
    <location>
        <begin position="20"/>
        <end position="199"/>
    </location>
</feature>
<dbReference type="AlphaFoldDB" id="A0AAV2HX14"/>
<dbReference type="GO" id="GO:0070773">
    <property type="term" value="F:protein-N-terminal glutamine amidohydrolase activity"/>
    <property type="evidence" value="ECO:0007669"/>
    <property type="project" value="UniProtKB-UniRule"/>
</dbReference>
<name>A0AAV2HX14_LYMST</name>
<dbReference type="FunFam" id="3.10.620.10:FF:000001">
    <property type="entry name" value="Blast:Protein N-terminal glutamine amidohydrolase"/>
    <property type="match status" value="1"/>
</dbReference>
<evidence type="ECO:0000313" key="11">
    <source>
        <dbReference type="Proteomes" id="UP001497497"/>
    </source>
</evidence>
<organism evidence="10 11">
    <name type="scientific">Lymnaea stagnalis</name>
    <name type="common">Great pond snail</name>
    <name type="synonym">Helix stagnalis</name>
    <dbReference type="NCBI Taxonomy" id="6523"/>
    <lineage>
        <taxon>Eukaryota</taxon>
        <taxon>Metazoa</taxon>
        <taxon>Spiralia</taxon>
        <taxon>Lophotrochozoa</taxon>
        <taxon>Mollusca</taxon>
        <taxon>Gastropoda</taxon>
        <taxon>Heterobranchia</taxon>
        <taxon>Euthyneura</taxon>
        <taxon>Panpulmonata</taxon>
        <taxon>Hygrophila</taxon>
        <taxon>Lymnaeoidea</taxon>
        <taxon>Lymnaeidae</taxon>
        <taxon>Lymnaea</taxon>
    </lineage>
</organism>
<dbReference type="GO" id="GO:0008418">
    <property type="term" value="F:protein-N-terminal asparagine amidohydrolase activity"/>
    <property type="evidence" value="ECO:0007669"/>
    <property type="project" value="UniProtKB-UniRule"/>
</dbReference>
<dbReference type="PANTHER" id="PTHR13035:SF0">
    <property type="entry name" value="PROTEIN N-TERMINAL GLUTAMINE AMIDOHYDROLASE"/>
    <property type="match status" value="1"/>
</dbReference>
<dbReference type="GO" id="GO:0005634">
    <property type="term" value="C:nucleus"/>
    <property type="evidence" value="ECO:0007669"/>
    <property type="project" value="TreeGrafter"/>
</dbReference>
<evidence type="ECO:0000256" key="8">
    <source>
        <dbReference type="RuleBase" id="RU367082"/>
    </source>
</evidence>
<dbReference type="GO" id="GO:0005829">
    <property type="term" value="C:cytosol"/>
    <property type="evidence" value="ECO:0007669"/>
    <property type="project" value="TreeGrafter"/>
</dbReference>
<dbReference type="InterPro" id="IPR023128">
    <property type="entry name" value="Prot_N_Gln_amidohydro_ab_roll"/>
</dbReference>
<protein>
    <recommendedName>
        <fullName evidence="4 8">Protein N-terminal glutamine amidohydrolase</fullName>
        <ecNumber evidence="3 8">3.5.1.122</ecNumber>
    </recommendedName>
    <alternativeName>
        <fullName evidence="6 8">Protein NH2-terminal glutamine deamidase</fullName>
    </alternativeName>
</protein>
<dbReference type="Pfam" id="PF09764">
    <property type="entry name" value="Nt_Gln_amidase"/>
    <property type="match status" value="1"/>
</dbReference>
<dbReference type="InterPro" id="IPR037132">
    <property type="entry name" value="N_Gln_amidohydro_ab_roll_sf"/>
</dbReference>
<comment type="catalytic activity">
    <reaction evidence="7 8">
        <text>N-terminal L-glutaminyl-[protein] + H2O = N-terminal L-glutamyl-[protein] + NH4(+)</text>
        <dbReference type="Rhea" id="RHEA:50680"/>
        <dbReference type="Rhea" id="RHEA-COMP:12668"/>
        <dbReference type="Rhea" id="RHEA-COMP:12777"/>
        <dbReference type="ChEBI" id="CHEBI:15377"/>
        <dbReference type="ChEBI" id="CHEBI:28938"/>
        <dbReference type="ChEBI" id="CHEBI:64721"/>
        <dbReference type="ChEBI" id="CHEBI:64722"/>
        <dbReference type="EC" id="3.5.1.122"/>
    </reaction>
</comment>
<proteinExistence type="inferred from homology"/>
<accession>A0AAV2HX14</accession>
<comment type="caution">
    <text evidence="10">The sequence shown here is derived from an EMBL/GenBank/DDBJ whole genome shotgun (WGS) entry which is preliminary data.</text>
</comment>
<gene>
    <name evidence="10" type="ORF">GSLYS_00012142001</name>
</gene>
<comment type="subunit">
    <text evidence="2 8">Monomer.</text>
</comment>
<comment type="similarity">
    <text evidence="1 8">Belongs to the NTAQ1 family.</text>
</comment>
<evidence type="ECO:0000256" key="2">
    <source>
        <dbReference type="ARBA" id="ARBA00011245"/>
    </source>
</evidence>
<evidence type="ECO:0000256" key="3">
    <source>
        <dbReference type="ARBA" id="ARBA00012718"/>
    </source>
</evidence>
<reference evidence="10 11" key="1">
    <citation type="submission" date="2024-04" db="EMBL/GenBank/DDBJ databases">
        <authorList>
            <consortium name="Genoscope - CEA"/>
            <person name="William W."/>
        </authorList>
    </citation>
    <scope>NUCLEOTIDE SEQUENCE [LARGE SCALE GENOMIC DNA]</scope>
</reference>
<evidence type="ECO:0000256" key="6">
    <source>
        <dbReference type="ARBA" id="ARBA00029677"/>
    </source>
</evidence>
<dbReference type="PANTHER" id="PTHR13035">
    <property type="entry name" value="PROTEIN N-TERMINAL GLUTAMINE AMIDOHYDROLASE"/>
    <property type="match status" value="1"/>
</dbReference>
<dbReference type="EMBL" id="CAXITT010000294">
    <property type="protein sequence ID" value="CAL1538321.1"/>
    <property type="molecule type" value="Genomic_DNA"/>
</dbReference>
<evidence type="ECO:0000313" key="10">
    <source>
        <dbReference type="EMBL" id="CAL1538321.1"/>
    </source>
</evidence>
<evidence type="ECO:0000259" key="9">
    <source>
        <dbReference type="Pfam" id="PF09764"/>
    </source>
</evidence>
<dbReference type="Gene3D" id="3.10.620.10">
    <property type="entry name" value="Protein N-terminal glutamine amidohydrolase, alpha beta roll"/>
    <property type="match status" value="1"/>
</dbReference>
<sequence length="203" mass="23308">MTMSAEKATEVIHGPDTCTYTPCYCEENVWKLCERIQQRCSEAELSKCSCVFISNNERKIPLWHQKASKSADRCVIWDYHVILLYHDTPVTLVYDLDTELSFPCPLKEYAAACIGSESTFKQEYKRLMFRVVPAQDYLTTFASDRSHMISTKGEWLSPPPDYPPIKSTGSSNNIDEFISMDSSTNHGMVLTLQQFLNKFQVYL</sequence>
<comment type="function">
    <text evidence="8">Mediates the side-chain deamidation of N-terminal glutamine residues to glutamate, an important step in N-end rule pathway of protein degradation. Conversion of the resulting N-terminal glutamine to glutamate renders the protein susceptible to arginylation, polyubiquitination and degradation as specified by the N-end rule. Does not act on substrates with internal or C-terminal glutamine and does not act on non-glutamine residues in any position.</text>
</comment>
<evidence type="ECO:0000256" key="4">
    <source>
        <dbReference type="ARBA" id="ARBA00021247"/>
    </source>
</evidence>
<evidence type="ECO:0000256" key="1">
    <source>
        <dbReference type="ARBA" id="ARBA00008985"/>
    </source>
</evidence>
<dbReference type="EC" id="3.5.1.122" evidence="3 8"/>
<dbReference type="InterPro" id="IPR039733">
    <property type="entry name" value="NTAQ1"/>
</dbReference>
<evidence type="ECO:0000256" key="5">
    <source>
        <dbReference type="ARBA" id="ARBA00022801"/>
    </source>
</evidence>
<dbReference type="Proteomes" id="UP001497497">
    <property type="component" value="Unassembled WGS sequence"/>
</dbReference>
<evidence type="ECO:0000256" key="7">
    <source>
        <dbReference type="ARBA" id="ARBA00048768"/>
    </source>
</evidence>
<keyword evidence="11" id="KW-1185">Reference proteome</keyword>